<evidence type="ECO:0008006" key="5">
    <source>
        <dbReference type="Google" id="ProtNLM"/>
    </source>
</evidence>
<dbReference type="InterPro" id="IPR043504">
    <property type="entry name" value="Peptidase_S1_PA_chymotrypsin"/>
</dbReference>
<dbReference type="AlphaFoldDB" id="A0A8X6HRC7"/>
<evidence type="ECO:0000313" key="3">
    <source>
        <dbReference type="EMBL" id="GFR28604.1"/>
    </source>
</evidence>
<feature type="region of interest" description="Disordered" evidence="1">
    <location>
        <begin position="72"/>
        <end position="96"/>
    </location>
</feature>
<feature type="compositionally biased region" description="Basic residues" evidence="1">
    <location>
        <begin position="72"/>
        <end position="90"/>
    </location>
</feature>
<evidence type="ECO:0000256" key="1">
    <source>
        <dbReference type="SAM" id="MobiDB-lite"/>
    </source>
</evidence>
<reference evidence="3" key="1">
    <citation type="submission" date="2020-07" db="EMBL/GenBank/DDBJ databases">
        <title>Multicomponent nature underlies the extraordinary mechanical properties of spider dragline silk.</title>
        <authorList>
            <person name="Kono N."/>
            <person name="Nakamura H."/>
            <person name="Mori M."/>
            <person name="Yoshida Y."/>
            <person name="Ohtoshi R."/>
            <person name="Malay A.D."/>
            <person name="Moran D.A.P."/>
            <person name="Tomita M."/>
            <person name="Numata K."/>
            <person name="Arakawa K."/>
        </authorList>
    </citation>
    <scope>NUCLEOTIDE SEQUENCE</scope>
</reference>
<dbReference type="InterPro" id="IPR009003">
    <property type="entry name" value="Peptidase_S1_PA"/>
</dbReference>
<proteinExistence type="predicted"/>
<feature type="signal peptide" evidence="2">
    <location>
        <begin position="1"/>
        <end position="23"/>
    </location>
</feature>
<dbReference type="Proteomes" id="UP000887116">
    <property type="component" value="Unassembled WGS sequence"/>
</dbReference>
<keyword evidence="4" id="KW-1185">Reference proteome</keyword>
<protein>
    <recommendedName>
        <fullName evidence="5">Peptidase S1 domain-containing protein</fullName>
    </recommendedName>
</protein>
<evidence type="ECO:0000313" key="4">
    <source>
        <dbReference type="Proteomes" id="UP000887116"/>
    </source>
</evidence>
<name>A0A8X6HRC7_TRICU</name>
<evidence type="ECO:0000256" key="2">
    <source>
        <dbReference type="SAM" id="SignalP"/>
    </source>
</evidence>
<dbReference type="Gene3D" id="2.40.10.10">
    <property type="entry name" value="Trypsin-like serine proteases"/>
    <property type="match status" value="1"/>
</dbReference>
<keyword evidence="2" id="KW-0732">Signal</keyword>
<dbReference type="EMBL" id="BMAO01009084">
    <property type="protein sequence ID" value="GFR28604.1"/>
    <property type="molecule type" value="Genomic_DNA"/>
</dbReference>
<dbReference type="SUPFAM" id="SSF50494">
    <property type="entry name" value="Trypsin-like serine proteases"/>
    <property type="match status" value="1"/>
</dbReference>
<gene>
    <name evidence="3" type="ORF">TNCT_479701</name>
</gene>
<organism evidence="3 4">
    <name type="scientific">Trichonephila clavata</name>
    <name type="common">Joro spider</name>
    <name type="synonym">Nephila clavata</name>
    <dbReference type="NCBI Taxonomy" id="2740835"/>
    <lineage>
        <taxon>Eukaryota</taxon>
        <taxon>Metazoa</taxon>
        <taxon>Ecdysozoa</taxon>
        <taxon>Arthropoda</taxon>
        <taxon>Chelicerata</taxon>
        <taxon>Arachnida</taxon>
        <taxon>Araneae</taxon>
        <taxon>Araneomorphae</taxon>
        <taxon>Entelegynae</taxon>
        <taxon>Araneoidea</taxon>
        <taxon>Nephilidae</taxon>
        <taxon>Trichonephila</taxon>
    </lineage>
</organism>
<comment type="caution">
    <text evidence="3">The sequence shown here is derived from an EMBL/GenBank/DDBJ whole genome shotgun (WGS) entry which is preliminary data.</text>
</comment>
<accession>A0A8X6HRC7</accession>
<sequence>MKTVRRHFCISIVLVAIFQVFNAGYVRGHNAASEYSPKDGYSAVETHHDHPLQNILDLTIQDIQKYARLHYRAQRPSSKRLKRKRPRNKGSYRDVDENKDSWLRERDKGGRVINGKVVKPLYKYPFIGDSGSSNFIKSKGKFYTLGVTSHGKTNYCNPSWLLAYSKVIHYKKWIKQHVNDLAKP</sequence>
<feature type="chain" id="PRO_5036490394" description="Peptidase S1 domain-containing protein" evidence="2">
    <location>
        <begin position="24"/>
        <end position="184"/>
    </location>
</feature>